<feature type="non-terminal residue" evidence="1">
    <location>
        <position position="67"/>
    </location>
</feature>
<keyword evidence="2" id="KW-1185">Reference proteome</keyword>
<dbReference type="Proteomes" id="UP001295444">
    <property type="component" value="Chromosome 11"/>
</dbReference>
<reference evidence="1" key="1">
    <citation type="submission" date="2022-03" db="EMBL/GenBank/DDBJ databases">
        <authorList>
            <person name="Alioto T."/>
            <person name="Alioto T."/>
            <person name="Gomez Garrido J."/>
        </authorList>
    </citation>
    <scope>NUCLEOTIDE SEQUENCE</scope>
</reference>
<sequence>MNLHSMRHFRLSIEHKYYKKNYTPQGSQRYISHDTSIPVVTYVAENGEKNYMPHECSRCPECVKSLL</sequence>
<accession>A0AAD1TFM3</accession>
<proteinExistence type="predicted"/>
<name>A0AAD1TFM3_PELCU</name>
<dbReference type="EMBL" id="OW240922">
    <property type="protein sequence ID" value="CAH2322193.1"/>
    <property type="molecule type" value="Genomic_DNA"/>
</dbReference>
<evidence type="ECO:0000313" key="1">
    <source>
        <dbReference type="EMBL" id="CAH2322193.1"/>
    </source>
</evidence>
<dbReference type="AlphaFoldDB" id="A0AAD1TFM3"/>
<protein>
    <submittedName>
        <fullName evidence="1">Uncharacterized protein</fullName>
    </submittedName>
</protein>
<organism evidence="1 2">
    <name type="scientific">Pelobates cultripes</name>
    <name type="common">Western spadefoot toad</name>
    <dbReference type="NCBI Taxonomy" id="61616"/>
    <lineage>
        <taxon>Eukaryota</taxon>
        <taxon>Metazoa</taxon>
        <taxon>Chordata</taxon>
        <taxon>Craniata</taxon>
        <taxon>Vertebrata</taxon>
        <taxon>Euteleostomi</taxon>
        <taxon>Amphibia</taxon>
        <taxon>Batrachia</taxon>
        <taxon>Anura</taxon>
        <taxon>Pelobatoidea</taxon>
        <taxon>Pelobatidae</taxon>
        <taxon>Pelobates</taxon>
    </lineage>
</organism>
<evidence type="ECO:0000313" key="2">
    <source>
        <dbReference type="Proteomes" id="UP001295444"/>
    </source>
</evidence>
<gene>
    <name evidence="1" type="ORF">PECUL_23A051208</name>
</gene>